<feature type="compositionally biased region" description="Polar residues" evidence="1">
    <location>
        <begin position="18"/>
        <end position="27"/>
    </location>
</feature>
<evidence type="ECO:0000256" key="1">
    <source>
        <dbReference type="SAM" id="MobiDB-lite"/>
    </source>
</evidence>
<sequence length="165" mass="18214">MNWWIPVQQCRTSCTRQPHLLSKSSSSRPRHGMHSKELQENHSQNLRLLQSSPFLLSSLLSPSQSSVFLSRGASTTYSTRSVAGQLASWKTFSGLLIIVVGSEIVNILIEETLDFEVVPIVENFITTQVRGPDPDGKNGFGHGGLGPQPRDLGLRLLPRPNLVRS</sequence>
<feature type="region of interest" description="Disordered" evidence="1">
    <location>
        <begin position="131"/>
        <end position="165"/>
    </location>
</feature>
<reference evidence="2" key="1">
    <citation type="submission" date="2019-03" db="EMBL/GenBank/DDBJ databases">
        <authorList>
            <person name="Mank J."/>
            <person name="Almeida P."/>
        </authorList>
    </citation>
    <scope>NUCLEOTIDE SEQUENCE</scope>
    <source>
        <strain evidence="2">78183</strain>
    </source>
</reference>
<dbReference type="AlphaFoldDB" id="A0A6N2N4M4"/>
<feature type="compositionally biased region" description="Low complexity" evidence="1">
    <location>
        <begin position="147"/>
        <end position="165"/>
    </location>
</feature>
<evidence type="ECO:0000313" key="2">
    <source>
        <dbReference type="EMBL" id="VFU60611.1"/>
    </source>
</evidence>
<gene>
    <name evidence="2" type="ORF">SVIM_LOCUS449591</name>
</gene>
<organism evidence="2">
    <name type="scientific">Salix viminalis</name>
    <name type="common">Common osier</name>
    <name type="synonym">Basket willow</name>
    <dbReference type="NCBI Taxonomy" id="40686"/>
    <lineage>
        <taxon>Eukaryota</taxon>
        <taxon>Viridiplantae</taxon>
        <taxon>Streptophyta</taxon>
        <taxon>Embryophyta</taxon>
        <taxon>Tracheophyta</taxon>
        <taxon>Spermatophyta</taxon>
        <taxon>Magnoliopsida</taxon>
        <taxon>eudicotyledons</taxon>
        <taxon>Gunneridae</taxon>
        <taxon>Pentapetalae</taxon>
        <taxon>rosids</taxon>
        <taxon>fabids</taxon>
        <taxon>Malpighiales</taxon>
        <taxon>Salicaceae</taxon>
        <taxon>Saliceae</taxon>
        <taxon>Salix</taxon>
    </lineage>
</organism>
<proteinExistence type="predicted"/>
<name>A0A6N2N4M4_SALVM</name>
<feature type="region of interest" description="Disordered" evidence="1">
    <location>
        <begin position="18"/>
        <end position="42"/>
    </location>
</feature>
<accession>A0A6N2N4M4</accession>
<dbReference type="EMBL" id="CAADRP010002063">
    <property type="protein sequence ID" value="VFU60611.1"/>
    <property type="molecule type" value="Genomic_DNA"/>
</dbReference>
<protein>
    <submittedName>
        <fullName evidence="2">Uncharacterized protein</fullName>
    </submittedName>
</protein>